<feature type="transmembrane region" description="Helical" evidence="2">
    <location>
        <begin position="49"/>
        <end position="67"/>
    </location>
</feature>
<dbReference type="PANTHER" id="PTHR10796">
    <property type="entry name" value="PATCHED-RELATED"/>
    <property type="match status" value="1"/>
</dbReference>
<comment type="similarity">
    <text evidence="1">Belongs to the patched family.</text>
</comment>
<name>A0AAV2NXU3_9HYME</name>
<evidence type="ECO:0000313" key="4">
    <source>
        <dbReference type="EMBL" id="CAL1684178.1"/>
    </source>
</evidence>
<dbReference type="SUPFAM" id="SSF82866">
    <property type="entry name" value="Multidrug efflux transporter AcrB transmembrane domain"/>
    <property type="match status" value="2"/>
</dbReference>
<keyword evidence="2" id="KW-0472">Membrane</keyword>
<evidence type="ECO:0000256" key="2">
    <source>
        <dbReference type="SAM" id="Phobius"/>
    </source>
</evidence>
<gene>
    <name evidence="4" type="ORF">LPLAT_LOCUS9853</name>
</gene>
<dbReference type="GO" id="GO:0016020">
    <property type="term" value="C:membrane"/>
    <property type="evidence" value="ECO:0007669"/>
    <property type="project" value="TreeGrafter"/>
</dbReference>
<feature type="transmembrane region" description="Helical" evidence="2">
    <location>
        <begin position="865"/>
        <end position="889"/>
    </location>
</feature>
<dbReference type="Proteomes" id="UP001497644">
    <property type="component" value="Chromosome 5"/>
</dbReference>
<feature type="transmembrane region" description="Helical" evidence="2">
    <location>
        <begin position="483"/>
        <end position="508"/>
    </location>
</feature>
<feature type="domain" description="SSD" evidence="3">
    <location>
        <begin position="346"/>
        <end position="508"/>
    </location>
</feature>
<feature type="transmembrane region" description="Helical" evidence="2">
    <location>
        <begin position="772"/>
        <end position="789"/>
    </location>
</feature>
<dbReference type="Pfam" id="PF12349">
    <property type="entry name" value="Sterol-sensing"/>
    <property type="match status" value="1"/>
</dbReference>
<dbReference type="InterPro" id="IPR053958">
    <property type="entry name" value="HMGCR/SNAP/NPC1-like_SSD"/>
</dbReference>
<dbReference type="PROSITE" id="PS50156">
    <property type="entry name" value="SSD"/>
    <property type="match status" value="1"/>
</dbReference>
<feature type="transmembrane region" description="Helical" evidence="2">
    <location>
        <begin position="795"/>
        <end position="814"/>
    </location>
</feature>
<evidence type="ECO:0000259" key="3">
    <source>
        <dbReference type="PROSITE" id="PS50156"/>
    </source>
</evidence>
<feature type="transmembrane region" description="Helical" evidence="2">
    <location>
        <begin position="560"/>
        <end position="578"/>
    </location>
</feature>
<organism evidence="4 5">
    <name type="scientific">Lasius platythorax</name>
    <dbReference type="NCBI Taxonomy" id="488582"/>
    <lineage>
        <taxon>Eukaryota</taxon>
        <taxon>Metazoa</taxon>
        <taxon>Ecdysozoa</taxon>
        <taxon>Arthropoda</taxon>
        <taxon>Hexapoda</taxon>
        <taxon>Insecta</taxon>
        <taxon>Pterygota</taxon>
        <taxon>Neoptera</taxon>
        <taxon>Endopterygota</taxon>
        <taxon>Hymenoptera</taxon>
        <taxon>Apocrita</taxon>
        <taxon>Aculeata</taxon>
        <taxon>Formicoidea</taxon>
        <taxon>Formicidae</taxon>
        <taxon>Formicinae</taxon>
        <taxon>Lasius</taxon>
        <taxon>Lasius</taxon>
    </lineage>
</organism>
<keyword evidence="5" id="KW-1185">Reference proteome</keyword>
<feature type="transmembrane region" description="Helical" evidence="2">
    <location>
        <begin position="380"/>
        <end position="403"/>
    </location>
</feature>
<evidence type="ECO:0000256" key="1">
    <source>
        <dbReference type="ARBA" id="ARBA00005585"/>
    </source>
</evidence>
<protein>
    <recommendedName>
        <fullName evidence="3">SSD domain-containing protein</fullName>
    </recommendedName>
</protein>
<dbReference type="InterPro" id="IPR000731">
    <property type="entry name" value="SSD"/>
</dbReference>
<dbReference type="AlphaFoldDB" id="A0AAV2NXU3"/>
<keyword evidence="2" id="KW-1133">Transmembrane helix</keyword>
<dbReference type="InterPro" id="IPR051697">
    <property type="entry name" value="Patched_domain-protein"/>
</dbReference>
<accession>A0AAV2NXU3</accession>
<feature type="transmembrane region" description="Helical" evidence="2">
    <location>
        <begin position="449"/>
        <end position="471"/>
    </location>
</feature>
<evidence type="ECO:0000313" key="5">
    <source>
        <dbReference type="Proteomes" id="UP001497644"/>
    </source>
</evidence>
<reference evidence="4" key="1">
    <citation type="submission" date="2024-04" db="EMBL/GenBank/DDBJ databases">
        <authorList>
            <consortium name="Molecular Ecology Group"/>
        </authorList>
    </citation>
    <scope>NUCLEOTIDE SEQUENCE</scope>
</reference>
<dbReference type="EMBL" id="OZ034828">
    <property type="protein sequence ID" value="CAL1684178.1"/>
    <property type="molecule type" value="Genomic_DNA"/>
</dbReference>
<dbReference type="Gene3D" id="1.20.1640.10">
    <property type="entry name" value="Multidrug efflux transporter AcrB transmembrane domain"/>
    <property type="match status" value="2"/>
</dbReference>
<feature type="transmembrane region" description="Helical" evidence="2">
    <location>
        <begin position="350"/>
        <end position="368"/>
    </location>
</feature>
<dbReference type="PANTHER" id="PTHR10796:SF130">
    <property type="entry name" value="PATCHED DOMAIN-CONTAINING PROTEIN 3-LIKE PROTEIN"/>
    <property type="match status" value="1"/>
</dbReference>
<sequence>MERMELHENRAKKQLYHRFWRSIPERMSKGVEHFFYRLGMHITQNPYKWILGCCIIMLFCLSGLFRFRQEKNPMKLWSPPDSGFALDTEWLMSHFEEGLRIQTFILTGNNVLEQQALIKLNEITKQMISIQAPIEKISWTDVCKKIPSIANYMHRTKRQSSLSEDDFFDDDVTSKINQTFEPAIHMDTKTYCEIINNLPMACLMFSILDIWNFDSAKIEKDSTEEIIAKINTVKVSPTLGHSMNFSELLGGVTLDEKGRIIAATAIKTELMVHIKFRDVDMDKSGNNAGTADWATYEVLTWESAYLELAKKLSNELQSEKNNDSLAFYYEAGRSYGDLSGTAMFRDIDKLIIGVALMFLYVLMILSNHNWVEWRFCLTSVGLFCVGIAFILAVGICSLIGIPYGPIHTSLPFLLLGLGVDDIFVFHAYWKQIHTDELNLSKSLTERIGLTLGLAGSAITVTSFTDIMAFIIGATTILPSLRSFCIYAAVGIFVTYLLQITFFIASFTLDARRIEQKRNGMLPCIVHENFTPKLLDPSNAFSWKFIHALYSRIILTMPGKIIIIIITFATMSISIVGMLQLKQGFDPGLLVPKGSYFDQYIITSNQKFDQGFEAFVLMGDDIDYSSEFSKITSLTERLKNASFIQNIEPWPINFAKFVSTYYDTDLKTTKIADDNFYHYLSKFLFSQDGGKYQRNFVFNETFTCGKNAPRIIATTIEFKFTRFVSPSEWIPAMDDSKQLVSKAQIEGYATVWSKAFGPWTSDKMVTQEVTRNLILALICVMITTTILIAEVQTCCWILLCILLTLLNVCGFMYFWGQPIDMVSSIGLQLAIGLSVDYAAHVAHTFLHTESPKDDDDAPRTTRALIAVRHIGAAVAYGAGSTLLAVSMLAFSTSYVFIAFFRIFFLVILFGLWHGLIMLPVVLSIIGPPSLHATQRQPMSVAVVDDED</sequence>
<keyword evidence="2" id="KW-0812">Transmembrane</keyword>
<feature type="transmembrane region" description="Helical" evidence="2">
    <location>
        <begin position="410"/>
        <end position="429"/>
    </location>
</feature>
<feature type="transmembrane region" description="Helical" evidence="2">
    <location>
        <begin position="901"/>
        <end position="924"/>
    </location>
</feature>
<proteinExistence type="inferred from homology"/>